<reference evidence="3 4" key="1">
    <citation type="submission" date="2018-01" db="EMBL/GenBank/DDBJ databases">
        <title>Superficieibacter electus gen. nov., sp. nov., an extended-spectrum beta-lactamase possessing member of the Enterobacteriaceae family, isolated from intensive care unit surfaces.</title>
        <authorList>
            <person name="Potter R.F."/>
            <person name="D'Souza A.W."/>
        </authorList>
    </citation>
    <scope>NUCLEOTIDE SEQUENCE [LARGE SCALE GENOMIC DNA]</scope>
    <source>
        <strain evidence="2 4">BP-1</strain>
        <strain evidence="1 3">BP-2</strain>
    </source>
</reference>
<keyword evidence="3" id="KW-1185">Reference proteome</keyword>
<accession>A0A2P5GVE2</accession>
<gene>
    <name evidence="2" type="ORF">CHU32_03700</name>
    <name evidence="1" type="ORF">CHU33_19985</name>
</gene>
<proteinExistence type="predicted"/>
<dbReference type="Proteomes" id="UP000247005">
    <property type="component" value="Unassembled WGS sequence"/>
</dbReference>
<evidence type="ECO:0000313" key="2">
    <source>
        <dbReference type="EMBL" id="POP50538.1"/>
    </source>
</evidence>
<sequence length="66" mass="7933">MKKTWFQHSECTTEQADDLQQQYRARGVTVERSLNPDFITWTISVRLPESVKPPRVDRRWQSRVWG</sequence>
<evidence type="ECO:0000313" key="4">
    <source>
        <dbReference type="Proteomes" id="UP000247005"/>
    </source>
</evidence>
<dbReference type="EMBL" id="PQGE01000020">
    <property type="protein sequence ID" value="POP42349.1"/>
    <property type="molecule type" value="Genomic_DNA"/>
</dbReference>
<dbReference type="OrthoDB" id="6562952at2"/>
<name>A0A2P5GVE2_9ENTR</name>
<dbReference type="Proteomes" id="UP000237073">
    <property type="component" value="Unassembled WGS sequence"/>
</dbReference>
<dbReference type="RefSeq" id="WP_103677819.1">
    <property type="nucleotide sequence ID" value="NZ_PQGD01000002.1"/>
</dbReference>
<organism evidence="2 4">
    <name type="scientific">Superficieibacter electus</name>
    <dbReference type="NCBI Taxonomy" id="2022662"/>
    <lineage>
        <taxon>Bacteria</taxon>
        <taxon>Pseudomonadati</taxon>
        <taxon>Pseudomonadota</taxon>
        <taxon>Gammaproteobacteria</taxon>
        <taxon>Enterobacterales</taxon>
        <taxon>Enterobacteriaceae</taxon>
        <taxon>Superficieibacter</taxon>
    </lineage>
</organism>
<protein>
    <submittedName>
        <fullName evidence="2">Uncharacterized protein</fullName>
    </submittedName>
</protein>
<evidence type="ECO:0000313" key="1">
    <source>
        <dbReference type="EMBL" id="POP42349.1"/>
    </source>
</evidence>
<evidence type="ECO:0000313" key="3">
    <source>
        <dbReference type="Proteomes" id="UP000237073"/>
    </source>
</evidence>
<dbReference type="EMBL" id="PQGD01000002">
    <property type="protein sequence ID" value="POP50538.1"/>
    <property type="molecule type" value="Genomic_DNA"/>
</dbReference>
<dbReference type="AlphaFoldDB" id="A0A2P5GVE2"/>
<comment type="caution">
    <text evidence="2">The sequence shown here is derived from an EMBL/GenBank/DDBJ whole genome shotgun (WGS) entry which is preliminary data.</text>
</comment>